<evidence type="ECO:0000256" key="1">
    <source>
        <dbReference type="SAM" id="MobiDB-lite"/>
    </source>
</evidence>
<gene>
    <name evidence="2" type="ORF">Pmani_013596</name>
</gene>
<accession>A0AAE1PVB7</accession>
<proteinExistence type="predicted"/>
<dbReference type="AlphaFoldDB" id="A0AAE1PVB7"/>
<dbReference type="Proteomes" id="UP001292094">
    <property type="component" value="Unassembled WGS sequence"/>
</dbReference>
<comment type="caution">
    <text evidence="2">The sequence shown here is derived from an EMBL/GenBank/DDBJ whole genome shotgun (WGS) entry which is preliminary data.</text>
</comment>
<name>A0AAE1PVB7_9EUCA</name>
<feature type="region of interest" description="Disordered" evidence="1">
    <location>
        <begin position="1"/>
        <end position="44"/>
    </location>
</feature>
<protein>
    <submittedName>
        <fullName evidence="2">Uncharacterized protein</fullName>
    </submittedName>
</protein>
<organism evidence="2 3">
    <name type="scientific">Petrolisthes manimaculis</name>
    <dbReference type="NCBI Taxonomy" id="1843537"/>
    <lineage>
        <taxon>Eukaryota</taxon>
        <taxon>Metazoa</taxon>
        <taxon>Ecdysozoa</taxon>
        <taxon>Arthropoda</taxon>
        <taxon>Crustacea</taxon>
        <taxon>Multicrustacea</taxon>
        <taxon>Malacostraca</taxon>
        <taxon>Eumalacostraca</taxon>
        <taxon>Eucarida</taxon>
        <taxon>Decapoda</taxon>
        <taxon>Pleocyemata</taxon>
        <taxon>Anomura</taxon>
        <taxon>Galatheoidea</taxon>
        <taxon>Porcellanidae</taxon>
        <taxon>Petrolisthes</taxon>
    </lineage>
</organism>
<reference evidence="2" key="1">
    <citation type="submission" date="2023-11" db="EMBL/GenBank/DDBJ databases">
        <title>Genome assemblies of two species of porcelain crab, Petrolisthes cinctipes and Petrolisthes manimaculis (Anomura: Porcellanidae).</title>
        <authorList>
            <person name="Angst P."/>
        </authorList>
    </citation>
    <scope>NUCLEOTIDE SEQUENCE</scope>
    <source>
        <strain evidence="2">PB745_02</strain>
        <tissue evidence="2">Gill</tissue>
    </source>
</reference>
<dbReference type="EMBL" id="JAWZYT010001133">
    <property type="protein sequence ID" value="KAK4315163.1"/>
    <property type="molecule type" value="Genomic_DNA"/>
</dbReference>
<sequence>MKGEDGTGGEKRRKVMEWGKGEDGTGEERREVMEWEDGTGREEKGAATLREVCDVVLLCTLWTEPVETWMDGPLLPALHKLTPVSFPGNL</sequence>
<evidence type="ECO:0000313" key="2">
    <source>
        <dbReference type="EMBL" id="KAK4315163.1"/>
    </source>
</evidence>
<evidence type="ECO:0000313" key="3">
    <source>
        <dbReference type="Proteomes" id="UP001292094"/>
    </source>
</evidence>
<keyword evidence="3" id="KW-1185">Reference proteome</keyword>